<sequence length="119" mass="12735">MGGVCEGSLLPLAVDRTSFGGGMQRQMAVACFGEMECANADYGASPGANVASCQRYVCGMACLSCGRPPLQAAMVPTFVSKVPISRRRTLLLHTKWLPQETYTTDKRASLLYSDGGMVY</sequence>
<dbReference type="AlphaFoldDB" id="G8Y4Y3"/>
<gene>
    <name evidence="1" type="primary">Piso0_005378</name>
    <name evidence="1" type="ORF">GNLVRS01_PISO0M13476g</name>
</gene>
<organism evidence="1 2">
    <name type="scientific">Pichia sorbitophila (strain ATCC MYA-4447 / BCRC 22081 / CBS 7064 / NBRC 10061 / NRRL Y-12695)</name>
    <name type="common">Hybrid yeast</name>
    <dbReference type="NCBI Taxonomy" id="559304"/>
    <lineage>
        <taxon>Eukaryota</taxon>
        <taxon>Fungi</taxon>
        <taxon>Dikarya</taxon>
        <taxon>Ascomycota</taxon>
        <taxon>Saccharomycotina</taxon>
        <taxon>Pichiomycetes</taxon>
        <taxon>Debaryomycetaceae</taxon>
        <taxon>Millerozyma</taxon>
    </lineage>
</organism>
<dbReference type="EMBL" id="FO082047">
    <property type="protein sequence ID" value="CCE85751.1"/>
    <property type="molecule type" value="Genomic_DNA"/>
</dbReference>
<protein>
    <submittedName>
        <fullName evidence="1">Piso0_005378 protein</fullName>
    </submittedName>
</protein>
<accession>G8Y4Y3</accession>
<dbReference type="Proteomes" id="UP000005222">
    <property type="component" value="Chromosome M"/>
</dbReference>
<evidence type="ECO:0000313" key="2">
    <source>
        <dbReference type="Proteomes" id="UP000005222"/>
    </source>
</evidence>
<dbReference type="HOGENOM" id="CLU_2062346_0_0_1"/>
<keyword evidence="2" id="KW-1185">Reference proteome</keyword>
<reference evidence="1 2" key="1">
    <citation type="journal article" date="2012" name="G3 (Bethesda)">
        <title>Pichia sorbitophila, an interspecies yeast hybrid reveals early steps of genome resolution following polyploidization.</title>
        <authorList>
            <person name="Leh Louis V."/>
            <person name="Despons L."/>
            <person name="Friedrich A."/>
            <person name="Martin T."/>
            <person name="Durrens P."/>
            <person name="Casaregola S."/>
            <person name="Neuveglise C."/>
            <person name="Fairhead C."/>
            <person name="Marck C."/>
            <person name="Cruz J.A."/>
            <person name="Straub M.L."/>
            <person name="Kugler V."/>
            <person name="Sacerdot C."/>
            <person name="Uzunov Z."/>
            <person name="Thierry A."/>
            <person name="Weiss S."/>
            <person name="Bleykasten C."/>
            <person name="De Montigny J."/>
            <person name="Jacques N."/>
            <person name="Jung P."/>
            <person name="Lemaire M."/>
            <person name="Mallet S."/>
            <person name="Morel G."/>
            <person name="Richard G.F."/>
            <person name="Sarkar A."/>
            <person name="Savel G."/>
            <person name="Schacherer J."/>
            <person name="Seret M.L."/>
            <person name="Talla E."/>
            <person name="Samson G."/>
            <person name="Jubin C."/>
            <person name="Poulain J."/>
            <person name="Vacherie B."/>
            <person name="Barbe V."/>
            <person name="Pelletier E."/>
            <person name="Sherman D.J."/>
            <person name="Westhof E."/>
            <person name="Weissenbach J."/>
            <person name="Baret P.V."/>
            <person name="Wincker P."/>
            <person name="Gaillardin C."/>
            <person name="Dujon B."/>
            <person name="Souciet J.L."/>
        </authorList>
    </citation>
    <scope>NUCLEOTIDE SEQUENCE [LARGE SCALE GENOMIC DNA]</scope>
    <source>
        <strain evidence="2">ATCC MYA-4447 / BCRC 22081 / CBS 7064 / NBRC 10061 / NRRL Y-12695</strain>
    </source>
</reference>
<proteinExistence type="predicted"/>
<evidence type="ECO:0000313" key="1">
    <source>
        <dbReference type="EMBL" id="CCE85751.1"/>
    </source>
</evidence>
<dbReference type="InParanoid" id="G8Y4Y3"/>
<name>G8Y4Y3_PICSO</name>